<evidence type="ECO:0000256" key="3">
    <source>
        <dbReference type="ARBA" id="ARBA00022670"/>
    </source>
</evidence>
<dbReference type="PROSITE" id="PS52035">
    <property type="entry name" value="PEPTIDASE_M14"/>
    <property type="match status" value="1"/>
</dbReference>
<evidence type="ECO:0000256" key="4">
    <source>
        <dbReference type="ARBA" id="ARBA00022801"/>
    </source>
</evidence>
<dbReference type="InterPro" id="IPR029062">
    <property type="entry name" value="Class_I_gatase-like"/>
</dbReference>
<keyword evidence="11" id="KW-1185">Reference proteome</keyword>
<dbReference type="InterPro" id="IPR000834">
    <property type="entry name" value="Peptidase_M14"/>
</dbReference>
<reference evidence="10 11" key="1">
    <citation type="submission" date="2016-08" db="EMBL/GenBank/DDBJ databases">
        <authorList>
            <person name="Seilhamer J.J."/>
        </authorList>
    </citation>
    <scope>NUCLEOTIDE SEQUENCE [LARGE SCALE GENOMIC DNA]</scope>
    <source>
        <strain evidence="10 11">KCTC 42603</strain>
    </source>
</reference>
<evidence type="ECO:0000313" key="11">
    <source>
        <dbReference type="Proteomes" id="UP000175691"/>
    </source>
</evidence>
<gene>
    <name evidence="10" type="ORF">BFC18_10785</name>
</gene>
<evidence type="ECO:0000256" key="2">
    <source>
        <dbReference type="ARBA" id="ARBA00005988"/>
    </source>
</evidence>
<accession>A0A1E7ZBP6</accession>
<feature type="signal peptide" evidence="8">
    <location>
        <begin position="1"/>
        <end position="24"/>
    </location>
</feature>
<dbReference type="SUPFAM" id="SSF52317">
    <property type="entry name" value="Class I glutamine amidotransferase-like"/>
    <property type="match status" value="1"/>
</dbReference>
<dbReference type="Gene3D" id="3.40.630.10">
    <property type="entry name" value="Zn peptidases"/>
    <property type="match status" value="1"/>
</dbReference>
<comment type="caution">
    <text evidence="10">The sequence shown here is derived from an EMBL/GenBank/DDBJ whole genome shotgun (WGS) entry which is preliminary data.</text>
</comment>
<dbReference type="EMBL" id="MDHN01000021">
    <property type="protein sequence ID" value="OFC70920.1"/>
    <property type="molecule type" value="Genomic_DNA"/>
</dbReference>
<dbReference type="PANTHER" id="PTHR11705">
    <property type="entry name" value="PROTEASE FAMILY M14 CARBOXYPEPTIDASE A,B"/>
    <property type="match status" value="1"/>
</dbReference>
<name>A0A1E7ZBP6_9ALTE</name>
<dbReference type="Pfam" id="PF00246">
    <property type="entry name" value="Peptidase_M14"/>
    <property type="match status" value="1"/>
</dbReference>
<dbReference type="GO" id="GO:0006508">
    <property type="term" value="P:proteolysis"/>
    <property type="evidence" value="ECO:0007669"/>
    <property type="project" value="UniProtKB-KW"/>
</dbReference>
<dbReference type="GO" id="GO:0004181">
    <property type="term" value="F:metallocarboxypeptidase activity"/>
    <property type="evidence" value="ECO:0007669"/>
    <property type="project" value="InterPro"/>
</dbReference>
<keyword evidence="4" id="KW-0378">Hydrolase</keyword>
<dbReference type="SMART" id="SM00631">
    <property type="entry name" value="Zn_pept"/>
    <property type="match status" value="1"/>
</dbReference>
<keyword evidence="6" id="KW-0482">Metalloprotease</keyword>
<comment type="caution">
    <text evidence="7">Lacks conserved residue(s) required for the propagation of feature annotation.</text>
</comment>
<comment type="similarity">
    <text evidence="2 7">Belongs to the peptidase M14 family.</text>
</comment>
<evidence type="ECO:0000259" key="9">
    <source>
        <dbReference type="PROSITE" id="PS52035"/>
    </source>
</evidence>
<dbReference type="AlphaFoldDB" id="A0A1E7ZBP6"/>
<evidence type="ECO:0000256" key="8">
    <source>
        <dbReference type="SAM" id="SignalP"/>
    </source>
</evidence>
<evidence type="ECO:0000256" key="5">
    <source>
        <dbReference type="ARBA" id="ARBA00022833"/>
    </source>
</evidence>
<feature type="domain" description="Peptidase M14" evidence="9">
    <location>
        <begin position="61"/>
        <end position="380"/>
    </location>
</feature>
<dbReference type="STRING" id="1656094.BFC18_10785"/>
<keyword evidence="8" id="KW-0732">Signal</keyword>
<evidence type="ECO:0000313" key="10">
    <source>
        <dbReference type="EMBL" id="OFC70920.1"/>
    </source>
</evidence>
<feature type="chain" id="PRO_5009209653" evidence="8">
    <location>
        <begin position="25"/>
        <end position="903"/>
    </location>
</feature>
<keyword evidence="5" id="KW-0862">Zinc</keyword>
<dbReference type="Proteomes" id="UP000175691">
    <property type="component" value="Unassembled WGS sequence"/>
</dbReference>
<protein>
    <submittedName>
        <fullName evidence="10">Peptidase M14</fullName>
    </submittedName>
</protein>
<organism evidence="10 11">
    <name type="scientific">Alteromonas confluentis</name>
    <dbReference type="NCBI Taxonomy" id="1656094"/>
    <lineage>
        <taxon>Bacteria</taxon>
        <taxon>Pseudomonadati</taxon>
        <taxon>Pseudomonadota</taxon>
        <taxon>Gammaproteobacteria</taxon>
        <taxon>Alteromonadales</taxon>
        <taxon>Alteromonadaceae</taxon>
        <taxon>Alteromonas/Salinimonas group</taxon>
        <taxon>Alteromonas</taxon>
    </lineage>
</organism>
<dbReference type="GO" id="GO:0005615">
    <property type="term" value="C:extracellular space"/>
    <property type="evidence" value="ECO:0007669"/>
    <property type="project" value="TreeGrafter"/>
</dbReference>
<evidence type="ECO:0000256" key="6">
    <source>
        <dbReference type="ARBA" id="ARBA00023049"/>
    </source>
</evidence>
<dbReference type="PANTHER" id="PTHR11705:SF143">
    <property type="entry name" value="SLL0236 PROTEIN"/>
    <property type="match status" value="1"/>
</dbReference>
<comment type="cofactor">
    <cofactor evidence="1">
        <name>Zn(2+)</name>
        <dbReference type="ChEBI" id="CHEBI:29105"/>
    </cofactor>
</comment>
<sequence length="903" mass="99474">MTIKKLFTVSALATALMLAPATMAAPYSDTPDTQRQMWPGATYKQSIPSVKDVLGYNTGDRITSHPDMLRYFEALAEAAPNQVKLVKYAQTWEGRDLIYVAIGSPEHIANLDAFSENMNRLADPRETSKADAKKLIQSTPSSVWLEHSVHGNEISSTDAAMMTAYHLLAAQNDPLVNKVMDNTLVFIDPLQNPDGRSRFIANYYSMVGLEDSADRLSVDQNEPWPRGRSNHYLFDMNRDWLAITQPETAGRIDALNHYKPTIVIDLHEMGGDSSYFFVPSASPINPHMQKAQLDNNDLIGRNNAKHFDRFGFDYFTREVYDAFYPGYGDSWPTFYGASAATYEVASTRGMAYRTTDGHVALFREPVQKHFVASMATLETAADNREKILGDFYQYSVNAIDMGKKDDERTFIIPATTDRAGSHRLATLMAQHGVEVTQASEAFKACGNRYSEGAYIIDTAQPRGRFVKTTFTQQVDMSADFIKEQERRRGRKLRDQIYDVTAWSLPLLFNIETVSCDDGLSVKGSLVAADDKLKGNVENADASVAYIVPWGDAAAGRFLTAALREGIHLKSADEAFTLDDKRAFPAGSLIIEVKANDGDIQQRIEGIAADTGALVTGVDTSWVVDGPSFGSRGTPRMVAPKIAMAWDSPTSSLSAGSTRFILERQFNYPVTAIRSDMLASRNLNHYQVIILPSGFYQGALGERGAANLKSWVNQGGVLITLGSATAFVAGSEAGLLDASMEYALNQDGMSPDETADHRGHVDGSLIKDKSHLIQRIENEKRSPDYVAGALANVEVDQEHWLTAGVNPNVVSMVVGNDIYAPIKLDAGKNLAWFKGGDELLASGYLWKENQKQMAYKPYLMYQPSGNGMVISFTQDPSSRAFMDGLNVMMLNAVFRGAAHATPYR</sequence>
<dbReference type="GO" id="GO:0008270">
    <property type="term" value="F:zinc ion binding"/>
    <property type="evidence" value="ECO:0007669"/>
    <property type="project" value="InterPro"/>
</dbReference>
<evidence type="ECO:0000256" key="1">
    <source>
        <dbReference type="ARBA" id="ARBA00001947"/>
    </source>
</evidence>
<proteinExistence type="inferred from homology"/>
<evidence type="ECO:0000256" key="7">
    <source>
        <dbReference type="PROSITE-ProRule" id="PRU01379"/>
    </source>
</evidence>
<keyword evidence="3" id="KW-0645">Protease</keyword>
<dbReference type="SUPFAM" id="SSF53187">
    <property type="entry name" value="Zn-dependent exopeptidases"/>
    <property type="match status" value="1"/>
</dbReference>
<dbReference type="RefSeq" id="WP_070125313.1">
    <property type="nucleotide sequence ID" value="NZ_MDHN01000021.1"/>
</dbReference>